<reference evidence="6" key="1">
    <citation type="submission" date="2020-05" db="EMBL/GenBank/DDBJ databases">
        <title>Phylogenomic resolution of chytrid fungi.</title>
        <authorList>
            <person name="Stajich J.E."/>
            <person name="Amses K."/>
            <person name="Simmons R."/>
            <person name="Seto K."/>
            <person name="Myers J."/>
            <person name="Bonds A."/>
            <person name="Quandt C.A."/>
            <person name="Barry K."/>
            <person name="Liu P."/>
            <person name="Grigoriev I."/>
            <person name="Longcore J.E."/>
            <person name="James T.Y."/>
        </authorList>
    </citation>
    <scope>NUCLEOTIDE SEQUENCE</scope>
    <source>
        <strain evidence="6">JEL0513</strain>
    </source>
</reference>
<organism evidence="6 7">
    <name type="scientific">Physocladia obscura</name>
    <dbReference type="NCBI Taxonomy" id="109957"/>
    <lineage>
        <taxon>Eukaryota</taxon>
        <taxon>Fungi</taxon>
        <taxon>Fungi incertae sedis</taxon>
        <taxon>Chytridiomycota</taxon>
        <taxon>Chytridiomycota incertae sedis</taxon>
        <taxon>Chytridiomycetes</taxon>
        <taxon>Chytridiales</taxon>
        <taxon>Chytriomycetaceae</taxon>
        <taxon>Physocladia</taxon>
    </lineage>
</organism>
<evidence type="ECO:0000256" key="4">
    <source>
        <dbReference type="SAM" id="MobiDB-lite"/>
    </source>
</evidence>
<evidence type="ECO:0000256" key="3">
    <source>
        <dbReference type="ARBA" id="ARBA00023242"/>
    </source>
</evidence>
<dbReference type="InterPro" id="IPR045075">
    <property type="entry name" value="Syf1-like"/>
</dbReference>
<feature type="domain" description="PRP1 splicing factor N-terminal" evidence="5">
    <location>
        <begin position="21"/>
        <end position="181"/>
    </location>
</feature>
<dbReference type="Pfam" id="PF06424">
    <property type="entry name" value="PRP1_N"/>
    <property type="match status" value="1"/>
</dbReference>
<comment type="caution">
    <text evidence="6">The sequence shown here is derived from an EMBL/GenBank/DDBJ whole genome shotgun (WGS) entry which is preliminary data.</text>
</comment>
<comment type="subcellular location">
    <subcellularLocation>
        <location evidence="1">Nucleus</location>
    </subcellularLocation>
</comment>
<evidence type="ECO:0000259" key="5">
    <source>
        <dbReference type="Pfam" id="PF06424"/>
    </source>
</evidence>
<dbReference type="SUPFAM" id="SSF48452">
    <property type="entry name" value="TPR-like"/>
    <property type="match status" value="2"/>
</dbReference>
<keyword evidence="2" id="KW-0677">Repeat</keyword>
<accession>A0AAD5T2J9</accession>
<keyword evidence="7" id="KW-1185">Reference proteome</keyword>
<dbReference type="PANTHER" id="PTHR11246">
    <property type="entry name" value="PRE-MRNA SPLICING FACTOR"/>
    <property type="match status" value="1"/>
</dbReference>
<dbReference type="InterPro" id="IPR003107">
    <property type="entry name" value="HAT"/>
</dbReference>
<dbReference type="InterPro" id="IPR011990">
    <property type="entry name" value="TPR-like_helical_dom_sf"/>
</dbReference>
<dbReference type="GO" id="GO:0046540">
    <property type="term" value="C:U4/U6 x U5 tri-snRNP complex"/>
    <property type="evidence" value="ECO:0007669"/>
    <property type="project" value="TreeGrafter"/>
</dbReference>
<dbReference type="SMART" id="SM00386">
    <property type="entry name" value="HAT"/>
    <property type="match status" value="3"/>
</dbReference>
<evidence type="ECO:0000313" key="6">
    <source>
        <dbReference type="EMBL" id="KAJ3121634.1"/>
    </source>
</evidence>
<name>A0AAD5T2J9_9FUNG</name>
<protein>
    <recommendedName>
        <fullName evidence="5">PRP1 splicing factor N-terminal domain-containing protein</fullName>
    </recommendedName>
</protein>
<evidence type="ECO:0000256" key="2">
    <source>
        <dbReference type="ARBA" id="ARBA00022737"/>
    </source>
</evidence>
<evidence type="ECO:0000256" key="1">
    <source>
        <dbReference type="ARBA" id="ARBA00004123"/>
    </source>
</evidence>
<keyword evidence="3" id="KW-0539">Nucleus</keyword>
<gene>
    <name evidence="6" type="ORF">HK100_012297</name>
</gene>
<feature type="region of interest" description="Disordered" evidence="4">
    <location>
        <begin position="1"/>
        <end position="66"/>
    </location>
</feature>
<dbReference type="Proteomes" id="UP001211907">
    <property type="component" value="Unassembled WGS sequence"/>
</dbReference>
<dbReference type="InterPro" id="IPR010491">
    <property type="entry name" value="PRP1_N"/>
</dbReference>
<dbReference type="GO" id="GO:0000244">
    <property type="term" value="P:spliceosomal tri-snRNP complex assembly"/>
    <property type="evidence" value="ECO:0007669"/>
    <property type="project" value="TreeGrafter"/>
</dbReference>
<dbReference type="PANTHER" id="PTHR11246:SF1">
    <property type="entry name" value="PRE-MRNA-PROCESSING FACTOR 6"/>
    <property type="match status" value="1"/>
</dbReference>
<dbReference type="GO" id="GO:0071013">
    <property type="term" value="C:catalytic step 2 spliceosome"/>
    <property type="evidence" value="ECO:0007669"/>
    <property type="project" value="TreeGrafter"/>
</dbReference>
<proteinExistence type="predicted"/>
<dbReference type="FunFam" id="1.25.40.10:FF:000384">
    <property type="entry name" value="Probable pre-mRNA splicing factor prp1"/>
    <property type="match status" value="1"/>
</dbReference>
<dbReference type="EMBL" id="JADGJH010000866">
    <property type="protein sequence ID" value="KAJ3121634.1"/>
    <property type="molecule type" value="Genomic_DNA"/>
</dbReference>
<dbReference type="Gene3D" id="1.25.40.10">
    <property type="entry name" value="Tetratricopeptide repeat domain"/>
    <property type="match status" value="1"/>
</dbReference>
<dbReference type="AlphaFoldDB" id="A0AAD5T2J9"/>
<evidence type="ECO:0000313" key="7">
    <source>
        <dbReference type="Proteomes" id="UP001211907"/>
    </source>
</evidence>
<sequence>MNDRTYHPRPAHTPDFLSKKAPPNYIAGLGRGATGFTTRSDIGPAREQAPELPVTGPKENDDDGTYWYNYGSSSSRSSGRISRLTQMYCTDPERFQDPDQETGLFGTLPYGADDEEADRIYASVDEAMDLRRRARREAREKEQLEAYRKERPKIQLQFADLKRSLQTVSPAEWASIPDASVMRNASASDRKISRFKDRLSAAPSIVSVGAGFSSNISSGSDAASGYATSIDPRMTNALSFATPMPGQLQKTSTPSVTVDTSKSLTDLVQFGQGRNKVLGLKLDAMSDSVSGQSTVDPKGYLTDLNSIITKTDAEISDIKKARQLLRSVITTNPKHAPGWIAAARLEEVAQKIPTARDLAAKGCIECPKSEDIWLESARLNSTENAKIILASAVREIPTSVKIWLRASQLENDTKAQKRVLRRALEFIPNSVKIWKAAVSLEEDSDDARILLGRAVECVPLATELWLALARLESYENAKKVICAKKSSDFEQNN</sequence>